<name>A0A7Y2EA89_UNCEI</name>
<evidence type="ECO:0000256" key="2">
    <source>
        <dbReference type="ARBA" id="ARBA00022448"/>
    </source>
</evidence>
<organism evidence="4 5">
    <name type="scientific">Eiseniibacteriota bacterium</name>
    <dbReference type="NCBI Taxonomy" id="2212470"/>
    <lineage>
        <taxon>Bacteria</taxon>
        <taxon>Candidatus Eiseniibacteriota</taxon>
    </lineage>
</organism>
<dbReference type="Gene3D" id="3.40.190.10">
    <property type="entry name" value="Periplasmic binding protein-like II"/>
    <property type="match status" value="2"/>
</dbReference>
<dbReference type="Proteomes" id="UP000547674">
    <property type="component" value="Unassembled WGS sequence"/>
</dbReference>
<dbReference type="Pfam" id="PF01547">
    <property type="entry name" value="SBP_bac_1"/>
    <property type="match status" value="1"/>
</dbReference>
<protein>
    <submittedName>
        <fullName evidence="4">Extracellular solute-binding protein</fullName>
    </submittedName>
</protein>
<dbReference type="GO" id="GO:1901982">
    <property type="term" value="F:maltose binding"/>
    <property type="evidence" value="ECO:0007669"/>
    <property type="project" value="TreeGrafter"/>
</dbReference>
<evidence type="ECO:0000256" key="1">
    <source>
        <dbReference type="ARBA" id="ARBA00008520"/>
    </source>
</evidence>
<dbReference type="GO" id="GO:0042956">
    <property type="term" value="P:maltodextrin transmembrane transport"/>
    <property type="evidence" value="ECO:0007669"/>
    <property type="project" value="TreeGrafter"/>
</dbReference>
<keyword evidence="2" id="KW-0813">Transport</keyword>
<evidence type="ECO:0000313" key="5">
    <source>
        <dbReference type="Proteomes" id="UP000547674"/>
    </source>
</evidence>
<dbReference type="SUPFAM" id="SSF53850">
    <property type="entry name" value="Periplasmic binding protein-like II"/>
    <property type="match status" value="1"/>
</dbReference>
<dbReference type="EMBL" id="JABDJR010000205">
    <property type="protein sequence ID" value="NNF06174.1"/>
    <property type="molecule type" value="Genomic_DNA"/>
</dbReference>
<dbReference type="PANTHER" id="PTHR30061">
    <property type="entry name" value="MALTOSE-BINDING PERIPLASMIC PROTEIN"/>
    <property type="match status" value="1"/>
</dbReference>
<evidence type="ECO:0000256" key="3">
    <source>
        <dbReference type="ARBA" id="ARBA00022729"/>
    </source>
</evidence>
<dbReference type="InterPro" id="IPR006059">
    <property type="entry name" value="SBP"/>
</dbReference>
<dbReference type="GO" id="GO:0015768">
    <property type="term" value="P:maltose transport"/>
    <property type="evidence" value="ECO:0007669"/>
    <property type="project" value="TreeGrafter"/>
</dbReference>
<reference evidence="4 5" key="1">
    <citation type="submission" date="2020-03" db="EMBL/GenBank/DDBJ databases">
        <title>Metabolic flexibility allows generalist bacteria to become dominant in a frequently disturbed ecosystem.</title>
        <authorList>
            <person name="Chen Y.-J."/>
            <person name="Leung P.M."/>
            <person name="Bay S.K."/>
            <person name="Hugenholtz P."/>
            <person name="Kessler A.J."/>
            <person name="Shelley G."/>
            <person name="Waite D.W."/>
            <person name="Cook P.L."/>
            <person name="Greening C."/>
        </authorList>
    </citation>
    <scope>NUCLEOTIDE SEQUENCE [LARGE SCALE GENOMIC DNA]</scope>
    <source>
        <strain evidence="4">SS_bin_28</strain>
    </source>
</reference>
<proteinExistence type="inferred from homology"/>
<comment type="similarity">
    <text evidence="1">Belongs to the bacterial solute-binding protein 1 family.</text>
</comment>
<dbReference type="AlphaFoldDB" id="A0A7Y2EA89"/>
<keyword evidence="3" id="KW-0732">Signal</keyword>
<gene>
    <name evidence="4" type="ORF">HKN21_05390</name>
</gene>
<dbReference type="PROSITE" id="PS51257">
    <property type="entry name" value="PROKAR_LIPOPROTEIN"/>
    <property type="match status" value="1"/>
</dbReference>
<sequence>MTKLGVWFLGLGFVFMVALGCSGSGGDSSGKTVVQFWQFWPTETLEPIITDFEAKHPSIDVEMQQLTWASGLEKITAAVAAGQPPDLCELGSTWFAKFASTGTLADVSTTAAELESQYLMWDACRYDGKTYGLPWLTGTRALFFNKSLLQEAGFASDEALKTWSDLIRVAQAIHNPTDQVYGYGLNSGERYIQFKKFMPYAWGNGGRVLSEDGKQCTINSPQVLEALRFYLELKESALVEKQEVLDQAFKDGRLGLMVSGAWMLRTIPKDAPELDFGVALVPRPAADKGTHASFGGGELLVTFGRSKEKEAALTLAKYLMEVDQAMAVARVQQSVLPAALGANKDPFFTENPMQGVFLEQLETAVFPPNHALWVEIEDVVDSWIEKAVYGKETPEKALNQACKEIDALLARQR</sequence>
<accession>A0A7Y2EA89</accession>
<evidence type="ECO:0000313" key="4">
    <source>
        <dbReference type="EMBL" id="NNF06174.1"/>
    </source>
</evidence>
<dbReference type="GO" id="GO:0055052">
    <property type="term" value="C:ATP-binding cassette (ABC) transporter complex, substrate-binding subunit-containing"/>
    <property type="evidence" value="ECO:0007669"/>
    <property type="project" value="TreeGrafter"/>
</dbReference>
<dbReference type="PANTHER" id="PTHR30061:SF50">
    <property type="entry name" value="MALTOSE_MALTODEXTRIN-BINDING PERIPLASMIC PROTEIN"/>
    <property type="match status" value="1"/>
</dbReference>
<comment type="caution">
    <text evidence="4">The sequence shown here is derived from an EMBL/GenBank/DDBJ whole genome shotgun (WGS) entry which is preliminary data.</text>
</comment>